<dbReference type="Proteomes" id="UP001174932">
    <property type="component" value="Unassembled WGS sequence"/>
</dbReference>
<dbReference type="PANTHER" id="PTHR10434">
    <property type="entry name" value="1-ACYL-SN-GLYCEROL-3-PHOSPHATE ACYLTRANSFERASE"/>
    <property type="match status" value="1"/>
</dbReference>
<evidence type="ECO:0000313" key="7">
    <source>
        <dbReference type="Proteomes" id="UP001174932"/>
    </source>
</evidence>
<feature type="transmembrane region" description="Helical" evidence="4">
    <location>
        <begin position="12"/>
        <end position="31"/>
    </location>
</feature>
<sequence length="268" mass="30800">MAYLRSGLFHIAFYTSFIVQMLVFTPIYFFLPRKTAYFVPKNWARSNLWIAKTFLGLTFEIEGLEKLPKSGFILSPKHQSFWDTFALIPSLDDPVYILKRELLWIPLFGWYAAKQRMIPINRAAKSRAIPEMLARAREEMDAGRQLIIYPEGTRKAPGAPPDYKIGIARLYSDLKVPVVPVVMHPGLFWPRHGFLRFGGHFKVRFLDPIEPGLSTDAFFRQLVETTERESDRLLLETVRANPHVPLSRVTAQKVAELELAERHAQSAA</sequence>
<name>A0ABT8YN39_9HYPH</name>
<evidence type="ECO:0000256" key="1">
    <source>
        <dbReference type="ARBA" id="ARBA00005189"/>
    </source>
</evidence>
<dbReference type="SMART" id="SM00563">
    <property type="entry name" value="PlsC"/>
    <property type="match status" value="1"/>
</dbReference>
<evidence type="ECO:0000313" key="6">
    <source>
        <dbReference type="EMBL" id="MDO6964778.1"/>
    </source>
</evidence>
<dbReference type="PANTHER" id="PTHR10434:SF40">
    <property type="entry name" value="1-ACYL-SN-GLYCEROL-3-PHOSPHATE ACYLTRANSFERASE"/>
    <property type="match status" value="1"/>
</dbReference>
<evidence type="ECO:0000259" key="5">
    <source>
        <dbReference type="SMART" id="SM00563"/>
    </source>
</evidence>
<keyword evidence="4" id="KW-0472">Membrane</keyword>
<dbReference type="SUPFAM" id="SSF69593">
    <property type="entry name" value="Glycerol-3-phosphate (1)-acyltransferase"/>
    <property type="match status" value="1"/>
</dbReference>
<dbReference type="Pfam" id="PF01553">
    <property type="entry name" value="Acyltransferase"/>
    <property type="match status" value="1"/>
</dbReference>
<dbReference type="CDD" id="cd07989">
    <property type="entry name" value="LPLAT_AGPAT-like"/>
    <property type="match status" value="1"/>
</dbReference>
<keyword evidence="4" id="KW-0812">Transmembrane</keyword>
<dbReference type="EMBL" id="JAUOZU010000008">
    <property type="protein sequence ID" value="MDO6964778.1"/>
    <property type="molecule type" value="Genomic_DNA"/>
</dbReference>
<dbReference type="InterPro" id="IPR002123">
    <property type="entry name" value="Plipid/glycerol_acylTrfase"/>
</dbReference>
<protein>
    <submittedName>
        <fullName evidence="6">Lysophospholipid acyltransferase family protein</fullName>
    </submittedName>
</protein>
<evidence type="ECO:0000256" key="2">
    <source>
        <dbReference type="ARBA" id="ARBA00022679"/>
    </source>
</evidence>
<dbReference type="RefSeq" id="WP_304376707.1">
    <property type="nucleotide sequence ID" value="NZ_JAUOZU010000008.1"/>
</dbReference>
<proteinExistence type="predicted"/>
<dbReference type="GO" id="GO:0016746">
    <property type="term" value="F:acyltransferase activity"/>
    <property type="evidence" value="ECO:0007669"/>
    <property type="project" value="UniProtKB-KW"/>
</dbReference>
<keyword evidence="4" id="KW-1133">Transmembrane helix</keyword>
<keyword evidence="7" id="KW-1185">Reference proteome</keyword>
<gene>
    <name evidence="6" type="ORF">Q4481_12490</name>
</gene>
<comment type="pathway">
    <text evidence="1">Lipid metabolism.</text>
</comment>
<accession>A0ABT8YN39</accession>
<evidence type="ECO:0000256" key="3">
    <source>
        <dbReference type="ARBA" id="ARBA00023315"/>
    </source>
</evidence>
<keyword evidence="2" id="KW-0808">Transferase</keyword>
<comment type="caution">
    <text evidence="6">The sequence shown here is derived from an EMBL/GenBank/DDBJ whole genome shotgun (WGS) entry which is preliminary data.</text>
</comment>
<reference evidence="6" key="2">
    <citation type="submission" date="2023-07" db="EMBL/GenBank/DDBJ databases">
        <authorList>
            <person name="Shen H."/>
        </authorList>
    </citation>
    <scope>NUCLEOTIDE SEQUENCE</scope>
    <source>
        <strain evidence="6">TNR-22</strain>
    </source>
</reference>
<feature type="domain" description="Phospholipid/glycerol acyltransferase" evidence="5">
    <location>
        <begin position="72"/>
        <end position="186"/>
    </location>
</feature>
<evidence type="ECO:0000256" key="4">
    <source>
        <dbReference type="SAM" id="Phobius"/>
    </source>
</evidence>
<reference evidence="6" key="1">
    <citation type="journal article" date="2015" name="Int. J. Syst. Evol. Microbiol.">
        <title>Rhizobium alvei sp. nov., isolated from a freshwater river.</title>
        <authorList>
            <person name="Sheu S.Y."/>
            <person name="Huang H.W."/>
            <person name="Young C.C."/>
            <person name="Chen W.M."/>
        </authorList>
    </citation>
    <scope>NUCLEOTIDE SEQUENCE</scope>
    <source>
        <strain evidence="6">TNR-22</strain>
    </source>
</reference>
<keyword evidence="3 6" id="KW-0012">Acyltransferase</keyword>
<organism evidence="6 7">
    <name type="scientific">Rhizobium alvei</name>
    <dbReference type="NCBI Taxonomy" id="1132659"/>
    <lineage>
        <taxon>Bacteria</taxon>
        <taxon>Pseudomonadati</taxon>
        <taxon>Pseudomonadota</taxon>
        <taxon>Alphaproteobacteria</taxon>
        <taxon>Hyphomicrobiales</taxon>
        <taxon>Rhizobiaceae</taxon>
        <taxon>Rhizobium/Agrobacterium group</taxon>
        <taxon>Rhizobium</taxon>
    </lineage>
</organism>